<evidence type="ECO:0000313" key="9">
    <source>
        <dbReference type="Proteomes" id="UP000019132"/>
    </source>
</evidence>
<dbReference type="eggNOG" id="ENOG502QUGQ">
    <property type="taxonomic scope" value="Eukaryota"/>
</dbReference>
<dbReference type="Proteomes" id="UP000019132">
    <property type="component" value="Unassembled WGS sequence"/>
</dbReference>
<sequence length="399" mass="42346">MYNQQQQPQYEHPGPYVHSTGADESYYMHAASDDFERSGSHKIPRATRVKRFYPLIALLVLGAIITAIAVTVHASNDKDGSSTNDSTSSNVVTKAPSTSSSAAGGSSSSSTITQTGGSKSTCPEIAPSGRTVVFWQSEVNGCEKVPVGVTHVVWGFALVADGSVVPTFQNSDAYVKSCVQSLRSKCISSMGSIGGSTNNKNLSAVTDATAFAASAVALVQKFDFDGIDVDDETVGAEFDADRVVAMMKTTSVALRQYDAKMLLTYDAYFFEGEPSFCESPEHASYTRCFPTGVLPHVDWINIMAYNVNQDEAAAAQVYESALNTTFASWATQLGNDFSKATLGICVAKSCAYGPGPSTAVVAQWDAFARQDGHGGMMVYAASGEIDDDFPVTRSILDAA</sequence>
<evidence type="ECO:0000256" key="6">
    <source>
        <dbReference type="SAM" id="Phobius"/>
    </source>
</evidence>
<reference evidence="9" key="2">
    <citation type="submission" date="2010-04" db="EMBL/GenBank/DDBJ databases">
        <authorList>
            <person name="Buell R."/>
            <person name="Hamilton J."/>
            <person name="Hostetler J."/>
        </authorList>
    </citation>
    <scope>NUCLEOTIDE SEQUENCE [LARGE SCALE GENOMIC DNA]</scope>
    <source>
        <strain evidence="9">DAOM:BR144</strain>
    </source>
</reference>
<feature type="region of interest" description="Disordered" evidence="5">
    <location>
        <begin position="75"/>
        <end position="123"/>
    </location>
</feature>
<feature type="transmembrane region" description="Helical" evidence="6">
    <location>
        <begin position="52"/>
        <end position="74"/>
    </location>
</feature>
<keyword evidence="6" id="KW-0812">Transmembrane</keyword>
<feature type="domain" description="GH18" evidence="7">
    <location>
        <begin position="129"/>
        <end position="399"/>
    </location>
</feature>
<feature type="region of interest" description="Disordered" evidence="5">
    <location>
        <begin position="1"/>
        <end position="21"/>
    </location>
</feature>
<accession>K3X739</accession>
<dbReference type="STRING" id="431595.K3X739"/>
<dbReference type="PANTHER" id="PTHR11177">
    <property type="entry name" value="CHITINASE"/>
    <property type="match status" value="1"/>
</dbReference>
<dbReference type="GO" id="GO:0006032">
    <property type="term" value="P:chitin catabolic process"/>
    <property type="evidence" value="ECO:0007669"/>
    <property type="project" value="TreeGrafter"/>
</dbReference>
<keyword evidence="9" id="KW-1185">Reference proteome</keyword>
<evidence type="ECO:0000256" key="2">
    <source>
        <dbReference type="ARBA" id="ARBA00023295"/>
    </source>
</evidence>
<dbReference type="GO" id="GO:0004568">
    <property type="term" value="F:chitinase activity"/>
    <property type="evidence" value="ECO:0007669"/>
    <property type="project" value="TreeGrafter"/>
</dbReference>
<feature type="compositionally biased region" description="Low complexity" evidence="5">
    <location>
        <begin position="81"/>
        <end position="121"/>
    </location>
</feature>
<dbReference type="PANTHER" id="PTHR11177:SF360">
    <property type="entry name" value="CHITINASE 4-RELATED"/>
    <property type="match status" value="1"/>
</dbReference>
<dbReference type="GO" id="GO:0008061">
    <property type="term" value="F:chitin binding"/>
    <property type="evidence" value="ECO:0007669"/>
    <property type="project" value="InterPro"/>
</dbReference>
<dbReference type="EMBL" id="GL376570">
    <property type="status" value="NOT_ANNOTATED_CDS"/>
    <property type="molecule type" value="Genomic_DNA"/>
</dbReference>
<dbReference type="InterPro" id="IPR017853">
    <property type="entry name" value="GH"/>
</dbReference>
<dbReference type="InParanoid" id="K3X739"/>
<keyword evidence="6" id="KW-0472">Membrane</keyword>
<dbReference type="PROSITE" id="PS51910">
    <property type="entry name" value="GH18_2"/>
    <property type="match status" value="1"/>
</dbReference>
<reference evidence="8" key="3">
    <citation type="submission" date="2015-02" db="UniProtKB">
        <authorList>
            <consortium name="EnsemblProtists"/>
        </authorList>
    </citation>
    <scope>IDENTIFICATION</scope>
    <source>
        <strain evidence="8">DAOM BR144</strain>
    </source>
</reference>
<dbReference type="GO" id="GO:0005576">
    <property type="term" value="C:extracellular region"/>
    <property type="evidence" value="ECO:0007669"/>
    <property type="project" value="TreeGrafter"/>
</dbReference>
<dbReference type="AlphaFoldDB" id="K3X739"/>
<dbReference type="OMA" id="VAFWQSE"/>
<evidence type="ECO:0000313" key="8">
    <source>
        <dbReference type="EnsemblProtists" id="PYU1_T013038"/>
    </source>
</evidence>
<evidence type="ECO:0000259" key="7">
    <source>
        <dbReference type="PROSITE" id="PS51910"/>
    </source>
</evidence>
<organism evidence="8 9">
    <name type="scientific">Globisporangium ultimum (strain ATCC 200006 / CBS 805.95 / DAOM BR144)</name>
    <name type="common">Pythium ultimum</name>
    <dbReference type="NCBI Taxonomy" id="431595"/>
    <lineage>
        <taxon>Eukaryota</taxon>
        <taxon>Sar</taxon>
        <taxon>Stramenopiles</taxon>
        <taxon>Oomycota</taxon>
        <taxon>Peronosporomycetes</taxon>
        <taxon>Pythiales</taxon>
        <taxon>Pythiaceae</taxon>
        <taxon>Globisporangium</taxon>
    </lineage>
</organism>
<dbReference type="InterPro" id="IPR011583">
    <property type="entry name" value="Chitinase_II/V-like_cat"/>
</dbReference>
<keyword evidence="1 3" id="KW-0378">Hydrolase</keyword>
<evidence type="ECO:0000256" key="1">
    <source>
        <dbReference type="ARBA" id="ARBA00022801"/>
    </source>
</evidence>
<proteinExistence type="inferred from homology"/>
<dbReference type="Gene3D" id="3.20.20.80">
    <property type="entry name" value="Glycosidases"/>
    <property type="match status" value="1"/>
</dbReference>
<dbReference type="VEuPathDB" id="FungiDB:PYU1_G013011"/>
<keyword evidence="2 3" id="KW-0326">Glycosidase</keyword>
<dbReference type="SMART" id="SM00636">
    <property type="entry name" value="Glyco_18"/>
    <property type="match status" value="1"/>
</dbReference>
<keyword evidence="6" id="KW-1133">Transmembrane helix</keyword>
<dbReference type="InterPro" id="IPR001579">
    <property type="entry name" value="Glyco_hydro_18_chit_AS"/>
</dbReference>
<protein>
    <recommendedName>
        <fullName evidence="7">GH18 domain-containing protein</fullName>
    </recommendedName>
</protein>
<name>K3X739_GLOUD</name>
<evidence type="ECO:0000256" key="4">
    <source>
        <dbReference type="RuleBase" id="RU004453"/>
    </source>
</evidence>
<dbReference type="SUPFAM" id="SSF51445">
    <property type="entry name" value="(Trans)glycosidases"/>
    <property type="match status" value="1"/>
</dbReference>
<reference evidence="9" key="1">
    <citation type="journal article" date="2010" name="Genome Biol.">
        <title>Genome sequence of the necrotrophic plant pathogen Pythium ultimum reveals original pathogenicity mechanisms and effector repertoire.</title>
        <authorList>
            <person name="Levesque C.A."/>
            <person name="Brouwer H."/>
            <person name="Cano L."/>
            <person name="Hamilton J.P."/>
            <person name="Holt C."/>
            <person name="Huitema E."/>
            <person name="Raffaele S."/>
            <person name="Robideau G.P."/>
            <person name="Thines M."/>
            <person name="Win J."/>
            <person name="Zerillo M.M."/>
            <person name="Beakes G.W."/>
            <person name="Boore J.L."/>
            <person name="Busam D."/>
            <person name="Dumas B."/>
            <person name="Ferriera S."/>
            <person name="Fuerstenberg S.I."/>
            <person name="Gachon C.M."/>
            <person name="Gaulin E."/>
            <person name="Govers F."/>
            <person name="Grenville-Briggs L."/>
            <person name="Horner N."/>
            <person name="Hostetler J."/>
            <person name="Jiang R.H."/>
            <person name="Johnson J."/>
            <person name="Krajaejun T."/>
            <person name="Lin H."/>
            <person name="Meijer H.J."/>
            <person name="Moore B."/>
            <person name="Morris P."/>
            <person name="Phuntmart V."/>
            <person name="Puiu D."/>
            <person name="Shetty J."/>
            <person name="Stajich J.E."/>
            <person name="Tripathy S."/>
            <person name="Wawra S."/>
            <person name="van West P."/>
            <person name="Whitty B.R."/>
            <person name="Coutinho P.M."/>
            <person name="Henrissat B."/>
            <person name="Martin F."/>
            <person name="Thomas P.D."/>
            <person name="Tyler B.M."/>
            <person name="De Vries R.P."/>
            <person name="Kamoun S."/>
            <person name="Yandell M."/>
            <person name="Tisserat N."/>
            <person name="Buell C.R."/>
        </authorList>
    </citation>
    <scope>NUCLEOTIDE SEQUENCE</scope>
    <source>
        <strain evidence="9">DAOM:BR144</strain>
    </source>
</reference>
<dbReference type="InterPro" id="IPR001223">
    <property type="entry name" value="Glyco_hydro18_cat"/>
</dbReference>
<dbReference type="PROSITE" id="PS01095">
    <property type="entry name" value="GH18_1"/>
    <property type="match status" value="1"/>
</dbReference>
<dbReference type="GO" id="GO:0005975">
    <property type="term" value="P:carbohydrate metabolic process"/>
    <property type="evidence" value="ECO:0007669"/>
    <property type="project" value="InterPro"/>
</dbReference>
<dbReference type="InterPro" id="IPR050314">
    <property type="entry name" value="Glycosyl_Hydrlase_18"/>
</dbReference>
<evidence type="ECO:0000256" key="3">
    <source>
        <dbReference type="RuleBase" id="RU000489"/>
    </source>
</evidence>
<evidence type="ECO:0000256" key="5">
    <source>
        <dbReference type="SAM" id="MobiDB-lite"/>
    </source>
</evidence>
<dbReference type="EnsemblProtists" id="PYU1_T013038">
    <property type="protein sequence ID" value="PYU1_T013038"/>
    <property type="gene ID" value="PYU1_G013011"/>
</dbReference>
<dbReference type="Pfam" id="PF00704">
    <property type="entry name" value="Glyco_hydro_18"/>
    <property type="match status" value="1"/>
</dbReference>
<comment type="similarity">
    <text evidence="4">Belongs to the glycosyl hydrolase 18 family.</text>
</comment>
<dbReference type="HOGENOM" id="CLU_061084_0_0_1"/>